<dbReference type="AlphaFoldDB" id="A0A1H5ZPP3"/>
<evidence type="ECO:0000313" key="2">
    <source>
        <dbReference type="EMBL" id="SFD70841.1"/>
    </source>
</evidence>
<dbReference type="Proteomes" id="UP000199690">
    <property type="component" value="Unassembled WGS sequence"/>
</dbReference>
<evidence type="ECO:0000313" key="1">
    <source>
        <dbReference type="EMBL" id="SEG38523.1"/>
    </source>
</evidence>
<proteinExistence type="predicted"/>
<reference evidence="3 4" key="2">
    <citation type="submission" date="2016-10" db="EMBL/GenBank/DDBJ databases">
        <authorList>
            <person name="Varghese N."/>
            <person name="Submissions S."/>
        </authorList>
    </citation>
    <scope>NUCLEOTIDE SEQUENCE [LARGE SCALE GENOMIC DNA]</scope>
    <source>
        <strain evidence="4">ATCC 20501</strain>
        <strain evidence="2 3">CGMCC 4.3529</strain>
    </source>
</reference>
<protein>
    <submittedName>
        <fullName evidence="1">Uncharacterized protein</fullName>
    </submittedName>
</protein>
<dbReference type="EMBL" id="FOME01000006">
    <property type="protein sequence ID" value="SFD70841.1"/>
    <property type="molecule type" value="Genomic_DNA"/>
</dbReference>
<evidence type="ECO:0000313" key="3">
    <source>
        <dbReference type="Proteomes" id="UP000199690"/>
    </source>
</evidence>
<evidence type="ECO:0000313" key="4">
    <source>
        <dbReference type="Proteomes" id="UP000236729"/>
    </source>
</evidence>
<accession>A0A1H5ZPP3</accession>
<dbReference type="SMR" id="A0A1H5ZPP3"/>
<dbReference type="RefSeq" id="WP_258958337.1">
    <property type="nucleotide sequence ID" value="NZ_FNVB01000003.1"/>
</dbReference>
<organism evidence="1 4">
    <name type="scientific">Saccharopolyspora kobensis</name>
    <dbReference type="NCBI Taxonomy" id="146035"/>
    <lineage>
        <taxon>Bacteria</taxon>
        <taxon>Bacillati</taxon>
        <taxon>Actinomycetota</taxon>
        <taxon>Actinomycetes</taxon>
        <taxon>Pseudonocardiales</taxon>
        <taxon>Pseudonocardiaceae</taxon>
        <taxon>Saccharopolyspora</taxon>
    </lineage>
</organism>
<accession>A0A1I1UJ54</accession>
<dbReference type="Proteomes" id="UP000236729">
    <property type="component" value="Unassembled WGS sequence"/>
</dbReference>
<reference evidence="1" key="1">
    <citation type="submission" date="2016-10" db="EMBL/GenBank/DDBJ databases">
        <authorList>
            <person name="de Groot N.N."/>
        </authorList>
    </citation>
    <scope>NUCLEOTIDE SEQUENCE [LARGE SCALE GENOMIC DNA]</scope>
    <source>
        <strain evidence="1">ATCC 20501</strain>
    </source>
</reference>
<gene>
    <name evidence="1" type="ORF">SAMN02982929_01937</name>
    <name evidence="2" type="ORF">SAMN05216506_1067</name>
</gene>
<name>A0A1H5ZPP3_9PSEU</name>
<sequence length="43" mass="4923">MAEPHGIDHFDATFARDLVWAQRLREQLADLPTTACEEPEQVD</sequence>
<dbReference type="EMBL" id="FNVB01000003">
    <property type="protein sequence ID" value="SEG38523.1"/>
    <property type="molecule type" value="Genomic_DNA"/>
</dbReference>
<keyword evidence="3" id="KW-1185">Reference proteome</keyword>